<dbReference type="AlphaFoldDB" id="A0A2V1DDH4"/>
<feature type="region of interest" description="Disordered" evidence="1">
    <location>
        <begin position="145"/>
        <end position="165"/>
    </location>
</feature>
<gene>
    <name evidence="2" type="ORF">DM02DRAFT_633054</name>
</gene>
<dbReference type="OrthoDB" id="20872at2759"/>
<evidence type="ECO:0000313" key="3">
    <source>
        <dbReference type="Proteomes" id="UP000244855"/>
    </source>
</evidence>
<evidence type="ECO:0000313" key="2">
    <source>
        <dbReference type="EMBL" id="PVH95194.1"/>
    </source>
</evidence>
<dbReference type="EMBL" id="KZ805504">
    <property type="protein sequence ID" value="PVH95194.1"/>
    <property type="molecule type" value="Genomic_DNA"/>
</dbReference>
<accession>A0A2V1DDH4</accession>
<organism evidence="2 3">
    <name type="scientific">Periconia macrospinosa</name>
    <dbReference type="NCBI Taxonomy" id="97972"/>
    <lineage>
        <taxon>Eukaryota</taxon>
        <taxon>Fungi</taxon>
        <taxon>Dikarya</taxon>
        <taxon>Ascomycota</taxon>
        <taxon>Pezizomycotina</taxon>
        <taxon>Dothideomycetes</taxon>
        <taxon>Pleosporomycetidae</taxon>
        <taxon>Pleosporales</taxon>
        <taxon>Massarineae</taxon>
        <taxon>Periconiaceae</taxon>
        <taxon>Periconia</taxon>
    </lineage>
</organism>
<name>A0A2V1DDH4_9PLEO</name>
<feature type="compositionally biased region" description="Polar residues" evidence="1">
    <location>
        <begin position="145"/>
        <end position="162"/>
    </location>
</feature>
<keyword evidence="3" id="KW-1185">Reference proteome</keyword>
<proteinExistence type="predicted"/>
<protein>
    <submittedName>
        <fullName evidence="2">Uncharacterized protein</fullName>
    </submittedName>
</protein>
<evidence type="ECO:0000256" key="1">
    <source>
        <dbReference type="SAM" id="MobiDB-lite"/>
    </source>
</evidence>
<sequence>MATEEETSLVVLIQSLNSAILASISELVPALQDNTQASQLREESQRLQIWSNNLGIEKGGLEERLRGEQELEYSIVTLHIMIAQGLITAAAHFIEKCTSDRIKSPPVTGALSEASHTPLQLAVTTLEKQYPQFTDNFSATTISSRAQSLSRGNGTTSVASDASRNDTVDELDESLAEISATIDRLLRLTPFLEQYLHESDEYWAYLPRLDI</sequence>
<reference evidence="2 3" key="1">
    <citation type="journal article" date="2018" name="Sci. Rep.">
        <title>Comparative genomics provides insights into the lifestyle and reveals functional heterogeneity of dark septate endophytic fungi.</title>
        <authorList>
            <person name="Knapp D.G."/>
            <person name="Nemeth J.B."/>
            <person name="Barry K."/>
            <person name="Hainaut M."/>
            <person name="Henrissat B."/>
            <person name="Johnson J."/>
            <person name="Kuo A."/>
            <person name="Lim J.H.P."/>
            <person name="Lipzen A."/>
            <person name="Nolan M."/>
            <person name="Ohm R.A."/>
            <person name="Tamas L."/>
            <person name="Grigoriev I.V."/>
            <person name="Spatafora J.W."/>
            <person name="Nagy L.G."/>
            <person name="Kovacs G.M."/>
        </authorList>
    </citation>
    <scope>NUCLEOTIDE SEQUENCE [LARGE SCALE GENOMIC DNA]</scope>
    <source>
        <strain evidence="2 3">DSE2036</strain>
    </source>
</reference>
<dbReference type="Proteomes" id="UP000244855">
    <property type="component" value="Unassembled WGS sequence"/>
</dbReference>